<name>A0A0B0ENP1_9BACT</name>
<dbReference type="InterPro" id="IPR011322">
    <property type="entry name" value="N-reg_PII-like_a/b"/>
</dbReference>
<dbReference type="GO" id="GO:0006808">
    <property type="term" value="P:regulation of nitrogen utilization"/>
    <property type="evidence" value="ECO:0007669"/>
    <property type="project" value="InterPro"/>
</dbReference>
<organism evidence="2 3">
    <name type="scientific">Candidatus Scalindua brodae</name>
    <dbReference type="NCBI Taxonomy" id="237368"/>
    <lineage>
        <taxon>Bacteria</taxon>
        <taxon>Pseudomonadati</taxon>
        <taxon>Planctomycetota</taxon>
        <taxon>Candidatus Brocadiia</taxon>
        <taxon>Candidatus Brocadiales</taxon>
        <taxon>Candidatus Scalinduaceae</taxon>
        <taxon>Candidatus Scalindua</taxon>
    </lineage>
</organism>
<evidence type="ECO:0000256" key="1">
    <source>
        <dbReference type="PIRSR" id="PIRSR602187-50"/>
    </source>
</evidence>
<evidence type="ECO:0000313" key="3">
    <source>
        <dbReference type="Proteomes" id="UP000030652"/>
    </source>
</evidence>
<dbReference type="Gene3D" id="3.30.70.120">
    <property type="match status" value="1"/>
</dbReference>
<keyword evidence="1" id="KW-0597">Phosphoprotein</keyword>
<dbReference type="GO" id="GO:0030234">
    <property type="term" value="F:enzyme regulator activity"/>
    <property type="evidence" value="ECO:0007669"/>
    <property type="project" value="InterPro"/>
</dbReference>
<reference evidence="2 3" key="1">
    <citation type="submission" date="2014-10" db="EMBL/GenBank/DDBJ databases">
        <title>Draft genome of anammox bacterium scalindua brodae, obtained using differential coverage binning of sequence data from two enrichment reactors.</title>
        <authorList>
            <person name="Speth D.R."/>
            <person name="Russ L."/>
            <person name="Kartal B."/>
            <person name="Op den Camp H.J."/>
            <person name="Dutilh B.E."/>
            <person name="Jetten M.S."/>
        </authorList>
    </citation>
    <scope>NUCLEOTIDE SEQUENCE [LARGE SCALE GENOMIC DNA]</scope>
    <source>
        <strain evidence="2">RU1</strain>
    </source>
</reference>
<comment type="caution">
    <text evidence="2">The sequence shown here is derived from an EMBL/GenBank/DDBJ whole genome shotgun (WGS) entry which is preliminary data.</text>
</comment>
<dbReference type="InterPro" id="IPR002187">
    <property type="entry name" value="N-reg_PII"/>
</dbReference>
<dbReference type="SUPFAM" id="SSF54913">
    <property type="entry name" value="GlnB-like"/>
    <property type="match status" value="1"/>
</dbReference>
<dbReference type="Pfam" id="PF00543">
    <property type="entry name" value="P-II"/>
    <property type="match status" value="1"/>
</dbReference>
<evidence type="ECO:0000313" key="2">
    <source>
        <dbReference type="EMBL" id="KHE92250.1"/>
    </source>
</evidence>
<protein>
    <submittedName>
        <fullName evidence="2">Nitrogen regulatory protein</fullName>
    </submittedName>
</protein>
<gene>
    <name evidence="2" type="ORF">SCABRO_02013</name>
</gene>
<dbReference type="InterPro" id="IPR015867">
    <property type="entry name" value="N-reg_PII/ATP_PRibTrfase_C"/>
</dbReference>
<sequence length="141" mass="16420">MKKITALIKPMALDGLEDYFERIGYPVLKLCTKDDRQLAARTIFWRDEEYIVDLIKNVKIEVVLEEDVVEDAVQNISKHLYEKDGKGNKFEYALRLKSSMVKDNIITEAGRWVSLPQKRVRAAQEEEHVVPQQEVLEIMDV</sequence>
<dbReference type="AlphaFoldDB" id="A0A0B0ENP1"/>
<dbReference type="eggNOG" id="COG0347">
    <property type="taxonomic scope" value="Bacteria"/>
</dbReference>
<dbReference type="Proteomes" id="UP000030652">
    <property type="component" value="Unassembled WGS sequence"/>
</dbReference>
<dbReference type="EMBL" id="JRYO01000143">
    <property type="protein sequence ID" value="KHE92250.1"/>
    <property type="molecule type" value="Genomic_DNA"/>
</dbReference>
<accession>A0A0B0ENP1</accession>
<proteinExistence type="predicted"/>
<feature type="modified residue" description="O-UMP-tyrosine" evidence="1">
    <location>
        <position position="50"/>
    </location>
</feature>